<keyword evidence="6 9" id="KW-1133">Transmembrane helix</keyword>
<comment type="similarity">
    <text evidence="8 9">Belongs to the TRAP transporter small permease family.</text>
</comment>
<comment type="subcellular location">
    <subcellularLocation>
        <location evidence="1 9">Cell inner membrane</location>
        <topology evidence="1 9">Multi-pass membrane protein</topology>
    </subcellularLocation>
</comment>
<dbReference type="EMBL" id="JBHSRS010000012">
    <property type="protein sequence ID" value="MFC6280401.1"/>
    <property type="molecule type" value="Genomic_DNA"/>
</dbReference>
<keyword evidence="7 9" id="KW-0472">Membrane</keyword>
<evidence type="ECO:0000313" key="11">
    <source>
        <dbReference type="EMBL" id="MFC6280401.1"/>
    </source>
</evidence>
<protein>
    <recommendedName>
        <fullName evidence="9">TRAP transporter small permease protein</fullName>
    </recommendedName>
</protein>
<dbReference type="Pfam" id="PF04290">
    <property type="entry name" value="DctQ"/>
    <property type="match status" value="1"/>
</dbReference>
<name>A0ABW1TV98_9BURK</name>
<evidence type="ECO:0000256" key="8">
    <source>
        <dbReference type="ARBA" id="ARBA00038436"/>
    </source>
</evidence>
<comment type="subunit">
    <text evidence="9">The complex comprises the extracytoplasmic solute receptor protein and the two transmembrane proteins.</text>
</comment>
<dbReference type="InterPro" id="IPR007387">
    <property type="entry name" value="TRAP_DctQ"/>
</dbReference>
<keyword evidence="4 9" id="KW-0997">Cell inner membrane</keyword>
<feature type="transmembrane region" description="Helical" evidence="9">
    <location>
        <begin position="60"/>
        <end position="80"/>
    </location>
</feature>
<evidence type="ECO:0000256" key="7">
    <source>
        <dbReference type="ARBA" id="ARBA00023136"/>
    </source>
</evidence>
<keyword evidence="12" id="KW-1185">Reference proteome</keyword>
<keyword evidence="5 9" id="KW-0812">Transmembrane</keyword>
<evidence type="ECO:0000256" key="6">
    <source>
        <dbReference type="ARBA" id="ARBA00022989"/>
    </source>
</evidence>
<comment type="caution">
    <text evidence="9">Lacks conserved residue(s) required for the propagation of feature annotation.</text>
</comment>
<feature type="domain" description="Tripartite ATP-independent periplasmic transporters DctQ component" evidence="10">
    <location>
        <begin position="40"/>
        <end position="173"/>
    </location>
</feature>
<keyword evidence="3" id="KW-1003">Cell membrane</keyword>
<comment type="caution">
    <text evidence="11">The sequence shown here is derived from an EMBL/GenBank/DDBJ whole genome shotgun (WGS) entry which is preliminary data.</text>
</comment>
<evidence type="ECO:0000256" key="5">
    <source>
        <dbReference type="ARBA" id="ARBA00022692"/>
    </source>
</evidence>
<organism evidence="11 12">
    <name type="scientific">Polaromonas aquatica</name>
    <dbReference type="NCBI Taxonomy" id="332657"/>
    <lineage>
        <taxon>Bacteria</taxon>
        <taxon>Pseudomonadati</taxon>
        <taxon>Pseudomonadota</taxon>
        <taxon>Betaproteobacteria</taxon>
        <taxon>Burkholderiales</taxon>
        <taxon>Comamonadaceae</taxon>
        <taxon>Polaromonas</taxon>
    </lineage>
</organism>
<dbReference type="Proteomes" id="UP001596270">
    <property type="component" value="Unassembled WGS sequence"/>
</dbReference>
<evidence type="ECO:0000256" key="4">
    <source>
        <dbReference type="ARBA" id="ARBA00022519"/>
    </source>
</evidence>
<evidence type="ECO:0000313" key="12">
    <source>
        <dbReference type="Proteomes" id="UP001596270"/>
    </source>
</evidence>
<proteinExistence type="inferred from homology"/>
<feature type="transmembrane region" description="Helical" evidence="9">
    <location>
        <begin position="29"/>
        <end position="48"/>
    </location>
</feature>
<evidence type="ECO:0000256" key="2">
    <source>
        <dbReference type="ARBA" id="ARBA00022448"/>
    </source>
</evidence>
<reference evidence="12" key="1">
    <citation type="journal article" date="2019" name="Int. J. Syst. Evol. Microbiol.">
        <title>The Global Catalogue of Microorganisms (GCM) 10K type strain sequencing project: providing services to taxonomists for standard genome sequencing and annotation.</title>
        <authorList>
            <consortium name="The Broad Institute Genomics Platform"/>
            <consortium name="The Broad Institute Genome Sequencing Center for Infectious Disease"/>
            <person name="Wu L."/>
            <person name="Ma J."/>
        </authorList>
    </citation>
    <scope>NUCLEOTIDE SEQUENCE [LARGE SCALE GENOMIC DNA]</scope>
    <source>
        <strain evidence="12">CCUG 39402</strain>
    </source>
</reference>
<evidence type="ECO:0000256" key="1">
    <source>
        <dbReference type="ARBA" id="ARBA00004429"/>
    </source>
</evidence>
<evidence type="ECO:0000256" key="9">
    <source>
        <dbReference type="RuleBase" id="RU369079"/>
    </source>
</evidence>
<dbReference type="RefSeq" id="WP_377412413.1">
    <property type="nucleotide sequence ID" value="NZ_JBHSRS010000012.1"/>
</dbReference>
<feature type="transmembrane region" description="Helical" evidence="9">
    <location>
        <begin position="100"/>
        <end position="123"/>
    </location>
</feature>
<gene>
    <name evidence="11" type="ORF">ACFQND_04050</name>
</gene>
<accession>A0ABW1TV98</accession>
<comment type="function">
    <text evidence="9">Part of the tripartite ATP-independent periplasmic (TRAP) transport system.</text>
</comment>
<keyword evidence="2 9" id="KW-0813">Transport</keyword>
<sequence>MAGRAMTSGFAAALRLAACIDTVNRQMAFLVRWGLLANAVLIAGNVFSRKLLGVASSTMYDVQPHFFAAVVLLMAAYTLQRDEHVRIDVFSGSLGPRGTAWLDLAGILVVLLPLCFVAVWVTVPDFTRALASGETRASRESLSTFPAWIMKGMIPLGFFSLGAQSVAEAVRCFAFLAGATPARRVAQTVQQGARP</sequence>
<dbReference type="InterPro" id="IPR055348">
    <property type="entry name" value="DctQ"/>
</dbReference>
<dbReference type="PANTHER" id="PTHR35011:SF4">
    <property type="entry name" value="SLL1102 PROTEIN"/>
    <property type="match status" value="1"/>
</dbReference>
<evidence type="ECO:0000256" key="3">
    <source>
        <dbReference type="ARBA" id="ARBA00022475"/>
    </source>
</evidence>
<dbReference type="PANTHER" id="PTHR35011">
    <property type="entry name" value="2,3-DIKETO-L-GULONATE TRAP TRANSPORTER SMALL PERMEASE PROTEIN YIAM"/>
    <property type="match status" value="1"/>
</dbReference>
<evidence type="ECO:0000259" key="10">
    <source>
        <dbReference type="Pfam" id="PF04290"/>
    </source>
</evidence>